<proteinExistence type="predicted"/>
<evidence type="ECO:0000313" key="3">
    <source>
        <dbReference type="EMBL" id="CAF3663620.1"/>
    </source>
</evidence>
<accession>A0A813QXJ6</accession>
<evidence type="ECO:0000259" key="1">
    <source>
        <dbReference type="PROSITE" id="PS50181"/>
    </source>
</evidence>
<dbReference type="OrthoDB" id="9993707at2759"/>
<dbReference type="Proteomes" id="UP000663823">
    <property type="component" value="Unassembled WGS sequence"/>
</dbReference>
<dbReference type="EMBL" id="CAJNOO010000054">
    <property type="protein sequence ID" value="CAF0773504.1"/>
    <property type="molecule type" value="Genomic_DNA"/>
</dbReference>
<dbReference type="Proteomes" id="UP000663882">
    <property type="component" value="Unassembled WGS sequence"/>
</dbReference>
<feature type="domain" description="F-box" evidence="1">
    <location>
        <begin position="13"/>
        <end position="62"/>
    </location>
</feature>
<sequence length="637" mass="74584">MMSSIIHKHVSKQTCFEDLPDEIILVICRYLSQVNILDSLLNLNNRLNKTISSYREKIFLSHLSYQDFYHLINKHLPYLAENVYYLCINNCSMLNTGRVFEEKFNKIDQQFPLLRELIFYQIDIETLENLSWRFNTMFCLRQLTIDIAEDRLSSMPVQFDEFLCGKLFSPSNSFQYLKLNFNKYSFNLRSITCKCMNIRQLTISVKCLNDLLIVFNTFPNIEKLNITIGCSSAYDINNDIYPYEHLWWKVHYLTHFDLTIKEKELTSHDNIISNNIIMKIIENIYSLLHFKFILNIGFHAALQLLTTKDIYINKYFPYTNGSLWEQALKRNDNRSIHFELHIELDGITGDRLKRKMEFDVHNVDKYDDIDFNSILKTTFSSAYWLQKNTIIQCFSTASKHVSIYTLPITNSHLSTSIDIIDQELSMKPSPSHKNIQSLVIHSTSDYYSPKLSITNLFNKFPSLIHLKLDTVLLLPPTIFICSNRLRSLSICNYSLLSCCQLLDYLPQVISLSITSSYCKILTIDTCSKPILSITRLKISIDSIQTKNLSNIIQYFPNVNEFYLLIKNTSNRSTDDFRQCEKFDCFLQGFIHLRYFEITLPGKQESFSIPNWMSMLNSNQIICVKTKDGNSLILKVWL</sequence>
<gene>
    <name evidence="3" type="ORF">OTI717_LOCUS10090</name>
    <name evidence="2" type="ORF">RFH988_LOCUS2498</name>
</gene>
<protein>
    <recommendedName>
        <fullName evidence="1">F-box domain-containing protein</fullName>
    </recommendedName>
</protein>
<dbReference type="EMBL" id="CAJOAX010000892">
    <property type="protein sequence ID" value="CAF3663620.1"/>
    <property type="molecule type" value="Genomic_DNA"/>
</dbReference>
<name>A0A813QXJ6_9BILA</name>
<dbReference type="AlphaFoldDB" id="A0A813QXJ6"/>
<comment type="caution">
    <text evidence="2">The sequence shown here is derived from an EMBL/GenBank/DDBJ whole genome shotgun (WGS) entry which is preliminary data.</text>
</comment>
<reference evidence="2" key="1">
    <citation type="submission" date="2021-02" db="EMBL/GenBank/DDBJ databases">
        <authorList>
            <person name="Nowell W R."/>
        </authorList>
    </citation>
    <scope>NUCLEOTIDE SEQUENCE</scope>
</reference>
<evidence type="ECO:0000313" key="4">
    <source>
        <dbReference type="Proteomes" id="UP000663882"/>
    </source>
</evidence>
<dbReference type="PROSITE" id="PS50181">
    <property type="entry name" value="FBOX"/>
    <property type="match status" value="1"/>
</dbReference>
<organism evidence="2 4">
    <name type="scientific">Rotaria sordida</name>
    <dbReference type="NCBI Taxonomy" id="392033"/>
    <lineage>
        <taxon>Eukaryota</taxon>
        <taxon>Metazoa</taxon>
        <taxon>Spiralia</taxon>
        <taxon>Gnathifera</taxon>
        <taxon>Rotifera</taxon>
        <taxon>Eurotatoria</taxon>
        <taxon>Bdelloidea</taxon>
        <taxon>Philodinida</taxon>
        <taxon>Philodinidae</taxon>
        <taxon>Rotaria</taxon>
    </lineage>
</organism>
<dbReference type="InterPro" id="IPR001810">
    <property type="entry name" value="F-box_dom"/>
</dbReference>
<evidence type="ECO:0000313" key="2">
    <source>
        <dbReference type="EMBL" id="CAF0773504.1"/>
    </source>
</evidence>